<evidence type="ECO:0000256" key="2">
    <source>
        <dbReference type="SAM" id="MobiDB-lite"/>
    </source>
</evidence>
<dbReference type="InterPro" id="IPR039312">
    <property type="entry name" value="ZPR"/>
</dbReference>
<proteinExistence type="predicted"/>
<feature type="coiled-coil region" evidence="1">
    <location>
        <begin position="66"/>
        <end position="93"/>
    </location>
</feature>
<dbReference type="AlphaFoldDB" id="A0A7N0TDI9"/>
<dbReference type="Gramene" id="Kaladp0032s0399.1.v1.1">
    <property type="protein sequence ID" value="Kaladp0032s0399.1.v1.1"/>
    <property type="gene ID" value="Kaladp0032s0399.v1.1"/>
</dbReference>
<dbReference type="EnsemblPlants" id="Kaladp0032s0399.1.v1.1">
    <property type="protein sequence ID" value="Kaladp0032s0399.1.v1.1"/>
    <property type="gene ID" value="Kaladp0032s0399.v1.1"/>
</dbReference>
<evidence type="ECO:0000256" key="1">
    <source>
        <dbReference type="SAM" id="Coils"/>
    </source>
</evidence>
<reference evidence="3" key="1">
    <citation type="submission" date="2021-01" db="UniProtKB">
        <authorList>
            <consortium name="EnsemblPlants"/>
        </authorList>
    </citation>
    <scope>IDENTIFICATION</scope>
</reference>
<feature type="region of interest" description="Disordered" evidence="2">
    <location>
        <begin position="22"/>
        <end position="53"/>
    </location>
</feature>
<feature type="compositionally biased region" description="Basic residues" evidence="2">
    <location>
        <begin position="24"/>
        <end position="47"/>
    </location>
</feature>
<dbReference type="Proteomes" id="UP000594263">
    <property type="component" value="Unplaced"/>
</dbReference>
<keyword evidence="4" id="KW-1185">Reference proteome</keyword>
<evidence type="ECO:0000313" key="4">
    <source>
        <dbReference type="Proteomes" id="UP000594263"/>
    </source>
</evidence>
<keyword evidence="1" id="KW-0175">Coiled coil</keyword>
<accession>A0A7N0TDI9</accession>
<sequence>MHVRPTLLPPTKQHELKADFMHAKPSKKQHGLMSRRQKLSQNKRRSSSRFSSREMKLKNWKLYKANKHIVEENEKLRHKARLLRQENQTLLSLFKTSSHSSTQT</sequence>
<protein>
    <submittedName>
        <fullName evidence="3">Uncharacterized protein</fullName>
    </submittedName>
</protein>
<evidence type="ECO:0000313" key="3">
    <source>
        <dbReference type="EnsemblPlants" id="Kaladp0032s0399.1.v1.1"/>
    </source>
</evidence>
<dbReference type="PANTHER" id="PTHR33601:SF1">
    <property type="entry name" value="PROTEIN LITTLE ZIPPER 4"/>
    <property type="match status" value="1"/>
</dbReference>
<organism evidence="3 4">
    <name type="scientific">Kalanchoe fedtschenkoi</name>
    <name type="common">Lavender scallops</name>
    <name type="synonym">South American air plant</name>
    <dbReference type="NCBI Taxonomy" id="63787"/>
    <lineage>
        <taxon>Eukaryota</taxon>
        <taxon>Viridiplantae</taxon>
        <taxon>Streptophyta</taxon>
        <taxon>Embryophyta</taxon>
        <taxon>Tracheophyta</taxon>
        <taxon>Spermatophyta</taxon>
        <taxon>Magnoliopsida</taxon>
        <taxon>eudicotyledons</taxon>
        <taxon>Gunneridae</taxon>
        <taxon>Pentapetalae</taxon>
        <taxon>Saxifragales</taxon>
        <taxon>Crassulaceae</taxon>
        <taxon>Kalanchoe</taxon>
    </lineage>
</organism>
<dbReference type="PANTHER" id="PTHR33601">
    <property type="entry name" value="PROTEIN LITTLE ZIPPER 4"/>
    <property type="match status" value="1"/>
</dbReference>
<name>A0A7N0TDI9_KALFE</name>